<protein>
    <submittedName>
        <fullName evidence="1">Uncharacterized protein</fullName>
    </submittedName>
</protein>
<evidence type="ECO:0000313" key="2">
    <source>
        <dbReference type="Proteomes" id="UP000054538"/>
    </source>
</evidence>
<dbReference type="Proteomes" id="UP000054538">
    <property type="component" value="Unassembled WGS sequence"/>
</dbReference>
<proteinExistence type="predicted"/>
<accession>A0A0D0D9D6</accession>
<reference evidence="2" key="2">
    <citation type="submission" date="2015-01" db="EMBL/GenBank/DDBJ databases">
        <title>Evolutionary Origins and Diversification of the Mycorrhizal Mutualists.</title>
        <authorList>
            <consortium name="DOE Joint Genome Institute"/>
            <consortium name="Mycorrhizal Genomics Consortium"/>
            <person name="Kohler A."/>
            <person name="Kuo A."/>
            <person name="Nagy L.G."/>
            <person name="Floudas D."/>
            <person name="Copeland A."/>
            <person name="Barry K.W."/>
            <person name="Cichocki N."/>
            <person name="Veneault-Fourrey C."/>
            <person name="LaButti K."/>
            <person name="Lindquist E.A."/>
            <person name="Lipzen A."/>
            <person name="Lundell T."/>
            <person name="Morin E."/>
            <person name="Murat C."/>
            <person name="Riley R."/>
            <person name="Ohm R."/>
            <person name="Sun H."/>
            <person name="Tunlid A."/>
            <person name="Henrissat B."/>
            <person name="Grigoriev I.V."/>
            <person name="Hibbett D.S."/>
            <person name="Martin F."/>
        </authorList>
    </citation>
    <scope>NUCLEOTIDE SEQUENCE [LARGE SCALE GENOMIC DNA]</scope>
    <source>
        <strain evidence="2">Ve08.2h10</strain>
    </source>
</reference>
<name>A0A0D0D9D6_9AGAM</name>
<dbReference type="InParanoid" id="A0A0D0D9D6"/>
<gene>
    <name evidence="1" type="ORF">PAXRUDRAFT_17758</name>
</gene>
<dbReference type="HOGENOM" id="CLU_2484000_0_0_1"/>
<dbReference type="OrthoDB" id="3251205at2759"/>
<evidence type="ECO:0000313" key="1">
    <source>
        <dbReference type="EMBL" id="KIK77054.1"/>
    </source>
</evidence>
<reference evidence="1 2" key="1">
    <citation type="submission" date="2014-04" db="EMBL/GenBank/DDBJ databases">
        <authorList>
            <consortium name="DOE Joint Genome Institute"/>
            <person name="Kuo A."/>
            <person name="Kohler A."/>
            <person name="Jargeat P."/>
            <person name="Nagy L.G."/>
            <person name="Floudas D."/>
            <person name="Copeland A."/>
            <person name="Barry K.W."/>
            <person name="Cichocki N."/>
            <person name="Veneault-Fourrey C."/>
            <person name="LaButti K."/>
            <person name="Lindquist E.A."/>
            <person name="Lipzen A."/>
            <person name="Lundell T."/>
            <person name="Morin E."/>
            <person name="Murat C."/>
            <person name="Sun H."/>
            <person name="Tunlid A."/>
            <person name="Henrissat B."/>
            <person name="Grigoriev I.V."/>
            <person name="Hibbett D.S."/>
            <person name="Martin F."/>
            <person name="Nordberg H.P."/>
            <person name="Cantor M.N."/>
            <person name="Hua S.X."/>
        </authorList>
    </citation>
    <scope>NUCLEOTIDE SEQUENCE [LARGE SCALE GENOMIC DNA]</scope>
    <source>
        <strain evidence="1 2">Ve08.2h10</strain>
    </source>
</reference>
<organism evidence="1 2">
    <name type="scientific">Paxillus rubicundulus Ve08.2h10</name>
    <dbReference type="NCBI Taxonomy" id="930991"/>
    <lineage>
        <taxon>Eukaryota</taxon>
        <taxon>Fungi</taxon>
        <taxon>Dikarya</taxon>
        <taxon>Basidiomycota</taxon>
        <taxon>Agaricomycotina</taxon>
        <taxon>Agaricomycetes</taxon>
        <taxon>Agaricomycetidae</taxon>
        <taxon>Boletales</taxon>
        <taxon>Paxilineae</taxon>
        <taxon>Paxillaceae</taxon>
        <taxon>Paxillus</taxon>
    </lineage>
</organism>
<sequence>MDLNSLRALLGLTDEDFLRCQDEERKYLSGLKQPPINDRLSICYIEILDELAECHADYDRAHSAVNSALTDIPCGNADKMHLALNEV</sequence>
<keyword evidence="2" id="KW-1185">Reference proteome</keyword>
<dbReference type="AlphaFoldDB" id="A0A0D0D9D6"/>
<dbReference type="EMBL" id="KN827166">
    <property type="protein sequence ID" value="KIK77054.1"/>
    <property type="molecule type" value="Genomic_DNA"/>
</dbReference>